<dbReference type="GO" id="GO:0005737">
    <property type="term" value="C:cytoplasm"/>
    <property type="evidence" value="ECO:0007669"/>
    <property type="project" value="UniProtKB-SubCell"/>
</dbReference>
<dbReference type="GO" id="GO:0005524">
    <property type="term" value="F:ATP binding"/>
    <property type="evidence" value="ECO:0007669"/>
    <property type="project" value="UniProtKB-KW"/>
</dbReference>
<keyword evidence="9" id="KW-0067">ATP-binding</keyword>
<comment type="pathway">
    <text evidence="2">Protein biosynthesis; polypeptide chain elongation.</text>
</comment>
<evidence type="ECO:0000259" key="15">
    <source>
        <dbReference type="PROSITE" id="PS50013"/>
    </source>
</evidence>
<name>A0A2P6TCQ9_CHLSO</name>
<dbReference type="Proteomes" id="UP000239899">
    <property type="component" value="Unassembled WGS sequence"/>
</dbReference>
<evidence type="ECO:0000256" key="9">
    <source>
        <dbReference type="ARBA" id="ARBA00022840"/>
    </source>
</evidence>
<dbReference type="SUPFAM" id="SSF52540">
    <property type="entry name" value="P-loop containing nucleoside triphosphate hydrolases"/>
    <property type="match status" value="2"/>
</dbReference>
<dbReference type="Pfam" id="PF24987">
    <property type="entry name" value="HEAT_EF3_N"/>
    <property type="match status" value="1"/>
</dbReference>
<dbReference type="PROSITE" id="PS50893">
    <property type="entry name" value="ABC_TRANSPORTER_2"/>
    <property type="match status" value="2"/>
</dbReference>
<keyword evidence="18" id="KW-1185">Reference proteome</keyword>
<dbReference type="InterPro" id="IPR027417">
    <property type="entry name" value="P-loop_NTPase"/>
</dbReference>
<dbReference type="Gene3D" id="1.25.10.10">
    <property type="entry name" value="Leucine-rich Repeat Variant"/>
    <property type="match status" value="1"/>
</dbReference>
<dbReference type="GO" id="GO:0003746">
    <property type="term" value="F:translation elongation factor activity"/>
    <property type="evidence" value="ECO:0007669"/>
    <property type="project" value="UniProtKB-KW"/>
</dbReference>
<evidence type="ECO:0000256" key="6">
    <source>
        <dbReference type="ARBA" id="ARBA00022741"/>
    </source>
</evidence>
<dbReference type="InterPro" id="IPR003439">
    <property type="entry name" value="ABC_transporter-like_ATP-bd"/>
</dbReference>
<protein>
    <submittedName>
        <fullName evidence="17">Elongation factor EF-3 isoform A</fullName>
    </submittedName>
</protein>
<keyword evidence="4" id="KW-0963">Cytoplasm</keyword>
<keyword evidence="7 17" id="KW-0251">Elongation factor</keyword>
<dbReference type="InterPro" id="IPR017871">
    <property type="entry name" value="ABC_transporter-like_CS"/>
</dbReference>
<evidence type="ECO:0000256" key="13">
    <source>
        <dbReference type="PROSITE-ProRule" id="PRU00103"/>
    </source>
</evidence>
<evidence type="ECO:0000256" key="12">
    <source>
        <dbReference type="ARBA" id="ARBA00049360"/>
    </source>
</evidence>
<comment type="catalytic activity">
    <reaction evidence="12">
        <text>ATP + H2O = ADP + phosphate + H(+)</text>
        <dbReference type="Rhea" id="RHEA:13065"/>
        <dbReference type="ChEBI" id="CHEBI:15377"/>
        <dbReference type="ChEBI" id="CHEBI:15378"/>
        <dbReference type="ChEBI" id="CHEBI:30616"/>
        <dbReference type="ChEBI" id="CHEBI:43474"/>
        <dbReference type="ChEBI" id="CHEBI:456216"/>
    </reaction>
</comment>
<dbReference type="SUPFAM" id="SSF48371">
    <property type="entry name" value="ARM repeat"/>
    <property type="match status" value="1"/>
</dbReference>
<evidence type="ECO:0000256" key="8">
    <source>
        <dbReference type="ARBA" id="ARBA00022801"/>
    </source>
</evidence>
<evidence type="ECO:0000256" key="3">
    <source>
        <dbReference type="ARBA" id="ARBA00011054"/>
    </source>
</evidence>
<keyword evidence="5" id="KW-0677">Repeat</keyword>
<dbReference type="PROSITE" id="PS00211">
    <property type="entry name" value="ABC_TRANSPORTER_1"/>
    <property type="match status" value="2"/>
</dbReference>
<evidence type="ECO:0000256" key="4">
    <source>
        <dbReference type="ARBA" id="ARBA00022490"/>
    </source>
</evidence>
<evidence type="ECO:0000256" key="7">
    <source>
        <dbReference type="ARBA" id="ARBA00022768"/>
    </source>
</evidence>
<dbReference type="CDD" id="cd18626">
    <property type="entry name" value="CD_eEF3"/>
    <property type="match status" value="1"/>
</dbReference>
<keyword evidence="8" id="KW-0378">Hydrolase</keyword>
<dbReference type="STRING" id="3076.A0A2P6TCQ9"/>
<keyword evidence="10" id="KW-0694">RNA-binding</keyword>
<organism evidence="17 18">
    <name type="scientific">Chlorella sorokiniana</name>
    <name type="common">Freshwater green alga</name>
    <dbReference type="NCBI Taxonomy" id="3076"/>
    <lineage>
        <taxon>Eukaryota</taxon>
        <taxon>Viridiplantae</taxon>
        <taxon>Chlorophyta</taxon>
        <taxon>core chlorophytes</taxon>
        <taxon>Trebouxiophyceae</taxon>
        <taxon>Chlorellales</taxon>
        <taxon>Chlorellaceae</taxon>
        <taxon>Chlorella clade</taxon>
        <taxon>Chlorella</taxon>
    </lineage>
</organism>
<dbReference type="InterPro" id="IPR000953">
    <property type="entry name" value="Chromo/chromo_shadow_dom"/>
</dbReference>
<keyword evidence="11" id="KW-0648">Protein biosynthesis</keyword>
<dbReference type="Pfam" id="PF24984">
    <property type="entry name" value="HEAT_EF3_GNC1"/>
    <property type="match status" value="1"/>
</dbReference>
<evidence type="ECO:0000256" key="1">
    <source>
        <dbReference type="ARBA" id="ARBA00004496"/>
    </source>
</evidence>
<dbReference type="SMART" id="SM00382">
    <property type="entry name" value="AAA"/>
    <property type="match status" value="2"/>
</dbReference>
<evidence type="ECO:0000256" key="10">
    <source>
        <dbReference type="ARBA" id="ARBA00022884"/>
    </source>
</evidence>
<evidence type="ECO:0000256" key="11">
    <source>
        <dbReference type="ARBA" id="ARBA00022917"/>
    </source>
</evidence>
<dbReference type="Gene3D" id="2.40.50.990">
    <property type="match status" value="1"/>
</dbReference>
<evidence type="ECO:0000259" key="16">
    <source>
        <dbReference type="PROSITE" id="PS50893"/>
    </source>
</evidence>
<feature type="domain" description="ABC transporter" evidence="16">
    <location>
        <begin position="771"/>
        <end position="1084"/>
    </location>
</feature>
<feature type="domain" description="ABC transporter" evidence="16">
    <location>
        <begin position="526"/>
        <end position="745"/>
    </location>
</feature>
<dbReference type="InterPro" id="IPR003593">
    <property type="entry name" value="AAA+_ATPase"/>
</dbReference>
<evidence type="ECO:0000313" key="18">
    <source>
        <dbReference type="Proteomes" id="UP000239899"/>
    </source>
</evidence>
<proteinExistence type="inferred from homology"/>
<dbReference type="InterPro" id="IPR015688">
    <property type="entry name" value="eEF3_ABC2_chromodomain-like"/>
</dbReference>
<gene>
    <name evidence="17" type="ORF">C2E21_9057</name>
</gene>
<comment type="caution">
    <text evidence="17">The sequence shown here is derived from an EMBL/GenBank/DDBJ whole genome shotgun (WGS) entry which is preliminary data.</text>
</comment>
<dbReference type="OrthoDB" id="2110130at2759"/>
<dbReference type="InterPro" id="IPR047038">
    <property type="entry name" value="eEF3_chromodomain-like_sf"/>
</dbReference>
<evidence type="ECO:0000256" key="14">
    <source>
        <dbReference type="SAM" id="Coils"/>
    </source>
</evidence>
<dbReference type="FunFam" id="3.40.50.300:FF:000193">
    <property type="entry name" value="Probable Elongation factor 3"/>
    <property type="match status" value="1"/>
</dbReference>
<dbReference type="GO" id="GO:0003723">
    <property type="term" value="F:RNA binding"/>
    <property type="evidence" value="ECO:0007669"/>
    <property type="project" value="UniProtKB-KW"/>
</dbReference>
<evidence type="ECO:0000256" key="2">
    <source>
        <dbReference type="ARBA" id="ARBA00004815"/>
    </source>
</evidence>
<dbReference type="PANTHER" id="PTHR19211">
    <property type="entry name" value="ATP-BINDING TRANSPORT PROTEIN-RELATED"/>
    <property type="match status" value="1"/>
</dbReference>
<evidence type="ECO:0000256" key="5">
    <source>
        <dbReference type="ARBA" id="ARBA00022737"/>
    </source>
</evidence>
<dbReference type="Pfam" id="PF00005">
    <property type="entry name" value="ABC_tran"/>
    <property type="match status" value="2"/>
</dbReference>
<keyword evidence="14" id="KW-0175">Coiled coil</keyword>
<dbReference type="AlphaFoldDB" id="A0A2P6TCQ9"/>
<dbReference type="GO" id="GO:0016887">
    <property type="term" value="F:ATP hydrolysis activity"/>
    <property type="evidence" value="ECO:0007669"/>
    <property type="project" value="InterPro"/>
</dbReference>
<dbReference type="EMBL" id="LHPG02000024">
    <property type="protein sequence ID" value="PRW20412.1"/>
    <property type="molecule type" value="Genomic_DNA"/>
</dbReference>
<dbReference type="InterPro" id="IPR011989">
    <property type="entry name" value="ARM-like"/>
</dbReference>
<evidence type="ECO:0000313" key="17">
    <source>
        <dbReference type="EMBL" id="PRW20412.1"/>
    </source>
</evidence>
<dbReference type="Gene3D" id="3.40.50.300">
    <property type="entry name" value="P-loop containing nucleotide triphosphate hydrolases"/>
    <property type="match status" value="2"/>
</dbReference>
<dbReference type="UniPathway" id="UPA00345"/>
<keyword evidence="6" id="KW-0547">Nucleotide-binding</keyword>
<feature type="domain" description="Chromo" evidence="15">
    <location>
        <begin position="893"/>
        <end position="960"/>
    </location>
</feature>
<dbReference type="InterPro" id="IPR016024">
    <property type="entry name" value="ARM-type_fold"/>
</dbReference>
<reference evidence="17 18" key="1">
    <citation type="journal article" date="2018" name="Plant J.">
        <title>Genome sequences of Chlorella sorokiniana UTEX 1602 and Micractinium conductrix SAG 241.80: implications to maltose excretion by a green alga.</title>
        <authorList>
            <person name="Arriola M.B."/>
            <person name="Velmurugan N."/>
            <person name="Zhang Y."/>
            <person name="Plunkett M.H."/>
            <person name="Hondzo H."/>
            <person name="Barney B.M."/>
        </authorList>
    </citation>
    <scope>NUCLEOTIDE SEQUENCE [LARGE SCALE GENOMIC DNA]</scope>
    <source>
        <strain evidence="18">UTEX 1602</strain>
    </source>
</reference>
<sequence>MTAPKPVSAGIKLLVRKAPAAAAATAAVGRLSLDEKKAAAPAKGPSELFAELLEVSGGDVGAAAARIKELLAAGSRDAAALGGLALREGVPALHTYGLMQALQRAVGEDALPVEREAGLVAYAALAREGGRLAEPFLLPMLPAVLACHADKVKAVREAAAAAGAALIAALNPHAAKAATGLLLAGTEQGLKWQARAGALVLLGQLAKRAPAEFAHCMVAVVPRVSECMVDIRQEVAAAATEAMLAACATTGNRDLEPHIPALTSCIARPAETSCIARPAEVPDVIAKLSATTFVQAMEDGTLAVMVPLMVRALRERSTVVNRRASVIIENMCKLVQDPAEAAPFLPQLAPLLERVANEAADPELREVGARARGALERVKEAAEQQEAEVGHAADLAEVSAALRQEATAAAPSANLFSPEAGAILAHTAQSAPACWCLPLFMVCYGFSCVVQEAGAILAHAAAVGESLIRAKLHATRTWENQLVPYLVGLFAGDKNPAVVASHALHRWALRHMGEPPVEDEDDGEEEELCNCEFSLGYGGRILLNNATLRLKRGRRYGLCGANGAGKSTLMRAIANGKVDGFPPKEQLRTVYVEHDIDASESSTGVVDFVVADKVVQEATKPSREQVIEVLASVGFTPQLQSTPVGSLSGGWKMKLALARAMLMRADILLLDEPTNHLDVANVAWLENYLVNRPEISSMIVSHDSGFLDNVCTDIIHYENRKLVHYRGNLSEFVKVKPEAKTYYELSAATLRFKFPEPGFLDGIKGKTQAIAKVTNVSFTWPGAAKQQLTDVTCRVSLGSRVAVLGANGAGKSTLIKLLTGETVPDDGTVWKHPNLRLAYVAQHAFHHVEQHLELTPSQYLWWRYEDGDDKELAEKATVKLTAEEQAIRAEAIASGKRVVDYLNSRRMARKEYEYEIVWVGQPNNVRNNTWKGRAELAEMGYAKMVTDFDAKLANFRNYRPLSKEAVLGHLADFGLEEDIAAHNAIRGLSGGQKVKLVLAAAMWNNPHMLVLDEPTNYLDRESLGALATGIAEYGGAVVMISHNSEFTSALCHEEWHVADGRLTIKTSAAGQAAAAAAAAGASPAGMHAAASTASLASLATVSSVASLASLGGSDDGELDEEALKAKQAKREEKLRAAAEKAAKREAAKKLKFARRH</sequence>
<feature type="coiled-coil region" evidence="14">
    <location>
        <begin position="368"/>
        <end position="395"/>
    </location>
</feature>
<dbReference type="InterPro" id="IPR050611">
    <property type="entry name" value="ABCF"/>
</dbReference>
<dbReference type="CDD" id="cd03221">
    <property type="entry name" value="ABCF_EF-3"/>
    <property type="match status" value="1"/>
</dbReference>
<dbReference type="PROSITE" id="PS50013">
    <property type="entry name" value="CHROMO_2"/>
    <property type="match status" value="1"/>
</dbReference>
<comment type="subcellular location">
    <subcellularLocation>
        <location evidence="1">Cytoplasm</location>
    </subcellularLocation>
</comment>
<dbReference type="InterPro" id="IPR021133">
    <property type="entry name" value="HEAT_type_2"/>
</dbReference>
<dbReference type="PROSITE" id="PS50077">
    <property type="entry name" value="HEAT_REPEAT"/>
    <property type="match status" value="1"/>
</dbReference>
<accession>A0A2P6TCQ9</accession>
<dbReference type="PANTHER" id="PTHR19211:SF5">
    <property type="entry name" value="ELONGATION FACTOR 3A-RELATED"/>
    <property type="match status" value="1"/>
</dbReference>
<feature type="repeat" description="HEAT" evidence="13">
    <location>
        <begin position="140"/>
        <end position="177"/>
    </location>
</feature>
<comment type="similarity">
    <text evidence="3">Belongs to the ABC transporter superfamily. ABCF family. EF3 subfamily.</text>
</comment>